<comment type="caution">
    <text evidence="3">The sequence shown here is derived from an EMBL/GenBank/DDBJ whole genome shotgun (WGS) entry which is preliminary data.</text>
</comment>
<dbReference type="Pfam" id="PF00327">
    <property type="entry name" value="Ribosomal_L30"/>
    <property type="match status" value="1"/>
</dbReference>
<gene>
    <name evidence="3" type="ORF">H5410_051721</name>
</gene>
<dbReference type="PANTHER" id="PTHR11524">
    <property type="entry name" value="60S RIBOSOMAL PROTEIN L7"/>
    <property type="match status" value="1"/>
</dbReference>
<dbReference type="InterPro" id="IPR016082">
    <property type="entry name" value="Ribosomal_uL30_ferredoxin-like"/>
</dbReference>
<keyword evidence="4" id="KW-1185">Reference proteome</keyword>
<dbReference type="GO" id="GO:0003735">
    <property type="term" value="F:structural constituent of ribosome"/>
    <property type="evidence" value="ECO:0007669"/>
    <property type="project" value="TreeGrafter"/>
</dbReference>
<dbReference type="OrthoDB" id="28644at2759"/>
<protein>
    <recommendedName>
        <fullName evidence="2">Large ribosomal subunit protein uL30-like ferredoxin-like fold domain-containing protein</fullName>
    </recommendedName>
</protein>
<name>A0A9J5X1J7_SOLCO</name>
<evidence type="ECO:0000313" key="4">
    <source>
        <dbReference type="Proteomes" id="UP000824120"/>
    </source>
</evidence>
<dbReference type="InterPro" id="IPR039699">
    <property type="entry name" value="Ribosomal_uL30"/>
</dbReference>
<dbReference type="InterPro" id="IPR036919">
    <property type="entry name" value="Ribo_uL30_ferredoxin-like_sf"/>
</dbReference>
<dbReference type="EMBL" id="JACXVP010000010">
    <property type="protein sequence ID" value="KAG5581094.1"/>
    <property type="molecule type" value="Genomic_DNA"/>
</dbReference>
<reference evidence="3 4" key="1">
    <citation type="submission" date="2020-09" db="EMBL/GenBank/DDBJ databases">
        <title>De no assembly of potato wild relative species, Solanum commersonii.</title>
        <authorList>
            <person name="Cho K."/>
        </authorList>
    </citation>
    <scope>NUCLEOTIDE SEQUENCE [LARGE SCALE GENOMIC DNA]</scope>
    <source>
        <strain evidence="3">LZ3.2</strain>
        <tissue evidence="3">Leaf</tissue>
    </source>
</reference>
<feature type="domain" description="Large ribosomal subunit protein uL30-like ferredoxin-like fold" evidence="2">
    <location>
        <begin position="21"/>
        <end position="52"/>
    </location>
</feature>
<dbReference type="AlphaFoldDB" id="A0A9J5X1J7"/>
<organism evidence="3 4">
    <name type="scientific">Solanum commersonii</name>
    <name type="common">Commerson's wild potato</name>
    <name type="synonym">Commerson's nightshade</name>
    <dbReference type="NCBI Taxonomy" id="4109"/>
    <lineage>
        <taxon>Eukaryota</taxon>
        <taxon>Viridiplantae</taxon>
        <taxon>Streptophyta</taxon>
        <taxon>Embryophyta</taxon>
        <taxon>Tracheophyta</taxon>
        <taxon>Spermatophyta</taxon>
        <taxon>Magnoliopsida</taxon>
        <taxon>eudicotyledons</taxon>
        <taxon>Gunneridae</taxon>
        <taxon>Pentapetalae</taxon>
        <taxon>asterids</taxon>
        <taxon>lamiids</taxon>
        <taxon>Solanales</taxon>
        <taxon>Solanaceae</taxon>
        <taxon>Solanoideae</taxon>
        <taxon>Solaneae</taxon>
        <taxon>Solanum</taxon>
    </lineage>
</organism>
<sequence length="117" mass="13728">MLWFLASVNIIHILKSDSFVIKKPDDTHPRTKKALYSLRLRKIFSGVFVKEKMKEQLRFYKMWTLMLLASNDIVEQTLGQYGIICLEDVVREIDSVGPHFKEVTSFLCYHQARESFA</sequence>
<proteinExistence type="inferred from homology"/>
<evidence type="ECO:0000259" key="2">
    <source>
        <dbReference type="Pfam" id="PF00327"/>
    </source>
</evidence>
<evidence type="ECO:0000256" key="1">
    <source>
        <dbReference type="ARBA" id="ARBA00007594"/>
    </source>
</evidence>
<dbReference type="Proteomes" id="UP000824120">
    <property type="component" value="Chromosome 10"/>
</dbReference>
<dbReference type="GO" id="GO:0003723">
    <property type="term" value="F:RNA binding"/>
    <property type="evidence" value="ECO:0007669"/>
    <property type="project" value="TreeGrafter"/>
</dbReference>
<accession>A0A9J5X1J7</accession>
<feature type="non-terminal residue" evidence="3">
    <location>
        <position position="1"/>
    </location>
</feature>
<dbReference type="GO" id="GO:0000463">
    <property type="term" value="P:maturation of LSU-rRNA from tricistronic rRNA transcript (SSU-rRNA, 5.8S rRNA, LSU-rRNA)"/>
    <property type="evidence" value="ECO:0007669"/>
    <property type="project" value="TreeGrafter"/>
</dbReference>
<comment type="similarity">
    <text evidence="1">Belongs to the universal ribosomal protein uL30 family.</text>
</comment>
<evidence type="ECO:0000313" key="3">
    <source>
        <dbReference type="EMBL" id="KAG5581094.1"/>
    </source>
</evidence>
<dbReference type="PANTHER" id="PTHR11524:SF56">
    <property type="entry name" value="60S RIBOSOMAL PROTEIN L7-2-LIKE"/>
    <property type="match status" value="1"/>
</dbReference>
<dbReference type="SUPFAM" id="SSF55129">
    <property type="entry name" value="Ribosomal protein L30p/L7e"/>
    <property type="match status" value="1"/>
</dbReference>
<dbReference type="GO" id="GO:0022625">
    <property type="term" value="C:cytosolic large ribosomal subunit"/>
    <property type="evidence" value="ECO:0007669"/>
    <property type="project" value="TreeGrafter"/>
</dbReference>